<evidence type="ECO:0000313" key="5">
    <source>
        <dbReference type="Proteomes" id="UP000192906"/>
    </source>
</evidence>
<feature type="chain" id="PRO_5012055654" evidence="3">
    <location>
        <begin position="24"/>
        <end position="745"/>
    </location>
</feature>
<dbReference type="PROSITE" id="PS51257">
    <property type="entry name" value="PROKAR_LIPOPROTEIN"/>
    <property type="match status" value="1"/>
</dbReference>
<dbReference type="RefSeq" id="WP_137982520.1">
    <property type="nucleotide sequence ID" value="NZ_FWZU01000003.1"/>
</dbReference>
<dbReference type="SUPFAM" id="SSF50494">
    <property type="entry name" value="Trypsin-like serine proteases"/>
    <property type="match status" value="1"/>
</dbReference>
<keyword evidence="5" id="KW-1185">Reference proteome</keyword>
<dbReference type="GO" id="GO:0004252">
    <property type="term" value="F:serine-type endopeptidase activity"/>
    <property type="evidence" value="ECO:0007669"/>
    <property type="project" value="InterPro"/>
</dbReference>
<dbReference type="Proteomes" id="UP000192906">
    <property type="component" value="Unassembled WGS sequence"/>
</dbReference>
<proteinExistence type="predicted"/>
<organism evidence="4 5">
    <name type="scientific">Desulfovibrio gilichinskyi</name>
    <dbReference type="NCBI Taxonomy" id="1519643"/>
    <lineage>
        <taxon>Bacteria</taxon>
        <taxon>Pseudomonadati</taxon>
        <taxon>Thermodesulfobacteriota</taxon>
        <taxon>Desulfovibrionia</taxon>
        <taxon>Desulfovibrionales</taxon>
        <taxon>Desulfovibrionaceae</taxon>
        <taxon>Desulfovibrio</taxon>
    </lineage>
</organism>
<protein>
    <submittedName>
        <fullName evidence="4">Trypsin-like peptidase domain-containing protein</fullName>
    </submittedName>
</protein>
<feature type="signal peptide" evidence="3">
    <location>
        <begin position="1"/>
        <end position="23"/>
    </location>
</feature>
<keyword evidence="1" id="KW-0645">Protease</keyword>
<dbReference type="Gene3D" id="2.40.10.120">
    <property type="match status" value="1"/>
</dbReference>
<dbReference type="PANTHER" id="PTHR43343">
    <property type="entry name" value="PEPTIDASE S12"/>
    <property type="match status" value="1"/>
</dbReference>
<dbReference type="GO" id="GO:0006508">
    <property type="term" value="P:proteolysis"/>
    <property type="evidence" value="ECO:0007669"/>
    <property type="project" value="UniProtKB-KW"/>
</dbReference>
<dbReference type="EMBL" id="FWZU01000003">
    <property type="protein sequence ID" value="SMF15986.1"/>
    <property type="molecule type" value="Genomic_DNA"/>
</dbReference>
<dbReference type="OrthoDB" id="9766361at2"/>
<evidence type="ECO:0000256" key="1">
    <source>
        <dbReference type="ARBA" id="ARBA00022670"/>
    </source>
</evidence>
<keyword evidence="2" id="KW-0378">Hydrolase</keyword>
<reference evidence="5" key="1">
    <citation type="submission" date="2017-04" db="EMBL/GenBank/DDBJ databases">
        <authorList>
            <person name="Varghese N."/>
            <person name="Submissions S."/>
        </authorList>
    </citation>
    <scope>NUCLEOTIDE SEQUENCE [LARGE SCALE GENOMIC DNA]</scope>
    <source>
        <strain evidence="5">K3S</strain>
    </source>
</reference>
<evidence type="ECO:0000313" key="4">
    <source>
        <dbReference type="EMBL" id="SMF15986.1"/>
    </source>
</evidence>
<keyword evidence="3" id="KW-0732">Signal</keyword>
<name>A0A1X7DIC8_9BACT</name>
<dbReference type="InterPro" id="IPR009003">
    <property type="entry name" value="Peptidase_S1_PA"/>
</dbReference>
<accession>A0A1X7DIC8</accession>
<gene>
    <name evidence="4" type="ORF">SAMN06295933_1942</name>
</gene>
<evidence type="ECO:0000256" key="3">
    <source>
        <dbReference type="SAM" id="SignalP"/>
    </source>
</evidence>
<sequence>MRLKFSGLLIFIIIITISGCKTAGTGTGGDAKYSMFFTPADHITQLVQQNELIKAENVWKQNKEFFENNPATQPQLEALASSIKSMFQPKLAASKARIDSIRWPAPAEQWPAIKSSLADAGKMIATVSSDSILPAFNQSPAELSQLKSATAEKTKLITDGAAATFHNYPLLTGKNFFESYPVSLKNAEFLDSQAEFFTETILTAKGTGVPHLMKTYASDLSETFKNHLAEQYYRNALRKISGKGVPSLPAIIKALQATKNTGFEISEIPDCKIAFVRVTSKSMLNQHGIEFGLGIDVDMPIKAEQAEAHGMFDSQTAKDADIVILINETVSKINRETTGYRAEKSQLITGYREVYNNDYDKAQMLYQTAQTINNNLQFRINQCRNGGLVGGLVLLSMQSEIDINNKRFTTAQANATNTPRMLNKPVYEKYKYKVVSVNDAKLASVQYYIIDRRNKSYYENHFDITQKRTFKVAYGVQDEDPEATSILSKFKTEKDLENYEKQPVSVLLSDILNHYASQSSKVKKYKDISQIQKSILNDRNTALAEFYSNKYSSDTSNDPRFDSVVVVLNPQGSLGSGFYVTDDIVLTNFHVVEGSNFAEMKLHNNMETFGKVMVYDMNRDLALIKMQTRGKPVTFYTGQSLPAGVTLDAIGHPEGYPYTITRGVFSAYRDLKGMGPAPSGHKVRYIQTDAPINHGNSGGPLFYKDKLVGVNTWGLSKQATEGLNFSIHYAEVIDFLKQNGIMYRK</sequence>
<dbReference type="PRINTS" id="PR00834">
    <property type="entry name" value="PROTEASES2C"/>
</dbReference>
<dbReference type="InterPro" id="IPR001940">
    <property type="entry name" value="Peptidase_S1C"/>
</dbReference>
<dbReference type="Pfam" id="PF13365">
    <property type="entry name" value="Trypsin_2"/>
    <property type="match status" value="1"/>
</dbReference>
<evidence type="ECO:0000256" key="2">
    <source>
        <dbReference type="ARBA" id="ARBA00022801"/>
    </source>
</evidence>
<dbReference type="AlphaFoldDB" id="A0A1X7DIC8"/>
<dbReference type="InterPro" id="IPR051201">
    <property type="entry name" value="Chloro_Bact_Ser_Proteases"/>
</dbReference>
<dbReference type="PANTHER" id="PTHR43343:SF3">
    <property type="entry name" value="PROTEASE DO-LIKE 8, CHLOROPLASTIC"/>
    <property type="match status" value="1"/>
</dbReference>
<dbReference type="STRING" id="1519643.SAMN06295933_1942"/>